<comment type="caution">
    <text evidence="2">The sequence shown here is derived from an EMBL/GenBank/DDBJ whole genome shotgun (WGS) entry which is preliminary data.</text>
</comment>
<evidence type="ECO:0000313" key="3">
    <source>
        <dbReference type="Proteomes" id="UP001153365"/>
    </source>
</evidence>
<keyword evidence="3" id="KW-1185">Reference proteome</keyword>
<dbReference type="EMBL" id="CALTRL010003737">
    <property type="protein sequence ID" value="CAH7681857.1"/>
    <property type="molecule type" value="Genomic_DNA"/>
</dbReference>
<accession>A0AAV0BA03</accession>
<evidence type="ECO:0000256" key="1">
    <source>
        <dbReference type="SAM" id="MobiDB-lite"/>
    </source>
</evidence>
<evidence type="ECO:0000313" key="2">
    <source>
        <dbReference type="EMBL" id="CAH7681857.1"/>
    </source>
</evidence>
<feature type="region of interest" description="Disordered" evidence="1">
    <location>
        <begin position="25"/>
        <end position="66"/>
    </location>
</feature>
<name>A0AAV0BA03_PHAPC</name>
<organism evidence="2 3">
    <name type="scientific">Phakopsora pachyrhizi</name>
    <name type="common">Asian soybean rust disease fungus</name>
    <dbReference type="NCBI Taxonomy" id="170000"/>
    <lineage>
        <taxon>Eukaryota</taxon>
        <taxon>Fungi</taxon>
        <taxon>Dikarya</taxon>
        <taxon>Basidiomycota</taxon>
        <taxon>Pucciniomycotina</taxon>
        <taxon>Pucciniomycetes</taxon>
        <taxon>Pucciniales</taxon>
        <taxon>Phakopsoraceae</taxon>
        <taxon>Phakopsora</taxon>
    </lineage>
</organism>
<sequence length="157" mass="17615">MSKRPTLTIVIPVPSEERRVVSCFSPFSDDESPSSVATISPAAGKESPVREYPKVRGEAKEESVVAQEQPSFGTGWANHRRYFSSHMACQNNQSLQEQADQRRRSSMFTIPPISAKRCDIQLDLRKIHDAAVLDIEQIRSIARQEPSPERNLAILLP</sequence>
<protein>
    <submittedName>
        <fullName evidence="2">Uncharacterized protein</fullName>
    </submittedName>
</protein>
<feature type="compositionally biased region" description="Basic and acidic residues" evidence="1">
    <location>
        <begin position="47"/>
        <end position="63"/>
    </location>
</feature>
<dbReference type="Proteomes" id="UP001153365">
    <property type="component" value="Unassembled WGS sequence"/>
</dbReference>
<reference evidence="2" key="1">
    <citation type="submission" date="2022-06" db="EMBL/GenBank/DDBJ databases">
        <authorList>
            <consortium name="SYNGENTA / RWTH Aachen University"/>
        </authorList>
    </citation>
    <scope>NUCLEOTIDE SEQUENCE</scope>
</reference>
<proteinExistence type="predicted"/>
<dbReference type="AlphaFoldDB" id="A0AAV0BA03"/>
<gene>
    <name evidence="2" type="ORF">PPACK8108_LOCUS14519</name>
</gene>